<feature type="region of interest" description="Disordered" evidence="1">
    <location>
        <begin position="180"/>
        <end position="238"/>
    </location>
</feature>
<dbReference type="AlphaFoldDB" id="B0WSH4"/>
<evidence type="ECO:0000256" key="1">
    <source>
        <dbReference type="SAM" id="MobiDB-lite"/>
    </source>
</evidence>
<evidence type="ECO:0000313" key="4">
    <source>
        <dbReference type="Proteomes" id="UP000002320"/>
    </source>
</evidence>
<reference evidence="2" key="1">
    <citation type="submission" date="2007-03" db="EMBL/GenBank/DDBJ databases">
        <title>Annotation of Culex pipiens quinquefasciatus.</title>
        <authorList>
            <consortium name="The Broad Institute Genome Sequencing Platform"/>
            <person name="Atkinson P.W."/>
            <person name="Hemingway J."/>
            <person name="Christensen B.M."/>
            <person name="Higgs S."/>
            <person name="Kodira C."/>
            <person name="Hannick L."/>
            <person name="Megy K."/>
            <person name="O'Leary S."/>
            <person name="Pearson M."/>
            <person name="Haas B.J."/>
            <person name="Mauceli E."/>
            <person name="Wortman J.R."/>
            <person name="Lee N.H."/>
            <person name="Guigo R."/>
            <person name="Stanke M."/>
            <person name="Alvarado L."/>
            <person name="Amedeo P."/>
            <person name="Antoine C.H."/>
            <person name="Arensburger P."/>
            <person name="Bidwell S.L."/>
            <person name="Crawford M."/>
            <person name="Camaro F."/>
            <person name="Devon K."/>
            <person name="Engels R."/>
            <person name="Hammond M."/>
            <person name="Howarth C."/>
            <person name="Koehrsen M."/>
            <person name="Lawson D."/>
            <person name="Montgomery P."/>
            <person name="Nene V."/>
            <person name="Nusbaum C."/>
            <person name="Puiu D."/>
            <person name="Romero-Severson J."/>
            <person name="Severson D.W."/>
            <person name="Shumway M."/>
            <person name="Sisk P."/>
            <person name="Stolte C."/>
            <person name="Zeng Q."/>
            <person name="Eisenstadt E."/>
            <person name="Fraser-Liggett C."/>
            <person name="Strausberg R."/>
            <person name="Galagan J."/>
            <person name="Birren B."/>
            <person name="Collins F.H."/>
        </authorList>
    </citation>
    <scope>NUCLEOTIDE SEQUENCE [LARGE SCALE GENOMIC DNA]</scope>
    <source>
        <strain evidence="2">JHB</strain>
    </source>
</reference>
<dbReference type="STRING" id="7176.B0WSH4"/>
<protein>
    <submittedName>
        <fullName evidence="2 3">Proto-oncogene tyrosine-protein kinase abl1</fullName>
    </submittedName>
</protein>
<dbReference type="VEuPathDB" id="VectorBase:CPIJ009603"/>
<reference evidence="3" key="2">
    <citation type="submission" date="2020-05" db="UniProtKB">
        <authorList>
            <consortium name="EnsemblMetazoa"/>
        </authorList>
    </citation>
    <scope>IDENTIFICATION</scope>
    <source>
        <strain evidence="3">JHB</strain>
    </source>
</reference>
<evidence type="ECO:0000313" key="3">
    <source>
        <dbReference type="EnsemblMetazoa" id="CPIJ009603-PA"/>
    </source>
</evidence>
<dbReference type="InParanoid" id="B0WSH4"/>
<dbReference type="HOGENOM" id="CLU_1166833_0_0_1"/>
<keyword evidence="2" id="KW-0418">Kinase</keyword>
<keyword evidence="2" id="KW-0808">Transferase</keyword>
<dbReference type="Proteomes" id="UP000002320">
    <property type="component" value="Unassembled WGS sequence"/>
</dbReference>
<name>B0WSH4_CULQU</name>
<dbReference type="KEGG" id="cqu:CpipJ_CPIJ009603"/>
<dbReference type="EnsemblMetazoa" id="CPIJ009603-RA">
    <property type="protein sequence ID" value="CPIJ009603-PA"/>
    <property type="gene ID" value="CPIJ009603"/>
</dbReference>
<dbReference type="Gene3D" id="1.10.510.10">
    <property type="entry name" value="Transferase(Phosphotransferase) domain 1"/>
    <property type="match status" value="1"/>
</dbReference>
<evidence type="ECO:0000313" key="2">
    <source>
        <dbReference type="EMBL" id="EDS33832.1"/>
    </source>
</evidence>
<organism>
    <name type="scientific">Culex quinquefasciatus</name>
    <name type="common">Southern house mosquito</name>
    <name type="synonym">Culex pungens</name>
    <dbReference type="NCBI Taxonomy" id="7176"/>
    <lineage>
        <taxon>Eukaryota</taxon>
        <taxon>Metazoa</taxon>
        <taxon>Ecdysozoa</taxon>
        <taxon>Arthropoda</taxon>
        <taxon>Hexapoda</taxon>
        <taxon>Insecta</taxon>
        <taxon>Pterygota</taxon>
        <taxon>Neoptera</taxon>
        <taxon>Endopterygota</taxon>
        <taxon>Diptera</taxon>
        <taxon>Nematocera</taxon>
        <taxon>Culicoidea</taxon>
        <taxon>Culicidae</taxon>
        <taxon>Culicinae</taxon>
        <taxon>Culicini</taxon>
        <taxon>Culex</taxon>
        <taxon>Culex</taxon>
    </lineage>
</organism>
<dbReference type="eggNOG" id="KOG4278">
    <property type="taxonomic scope" value="Eukaryota"/>
</dbReference>
<dbReference type="GO" id="GO:0016301">
    <property type="term" value="F:kinase activity"/>
    <property type="evidence" value="ECO:0007669"/>
    <property type="project" value="UniProtKB-KW"/>
</dbReference>
<dbReference type="EMBL" id="DS232071">
    <property type="protein sequence ID" value="EDS33832.1"/>
    <property type="molecule type" value="Genomic_DNA"/>
</dbReference>
<feature type="compositionally biased region" description="Low complexity" evidence="1">
    <location>
        <begin position="185"/>
        <end position="195"/>
    </location>
</feature>
<feature type="region of interest" description="Disordered" evidence="1">
    <location>
        <begin position="75"/>
        <end position="108"/>
    </location>
</feature>
<accession>B0WSH4</accession>
<proteinExistence type="predicted"/>
<sequence>MERPQGCTQEVFELMRKCWQWNFQDMPTFKTIFHEHMFQAEQQKQVDDNNNNVEVEVVDKQVQVEQQLNSWVRSSVPTRRSKCRRSNPPAGSVISSLRNDDSRATSSRTCPQTTVLNSLWEFVELKSKTKVTDLLASITLETDGVYLLKRARKLVPTSSGKREHVSGAVFLAKPKRTGLELGEPRAAGGRSTRSRSCLKEDGGAKEPAITPNDPPGSKERQANSIGRVAASYEAEQRR</sequence>
<gene>
    <name evidence="3" type="primary">6042559</name>
    <name evidence="2" type="ORF">CpipJ_CPIJ009603</name>
</gene>
<keyword evidence="4" id="KW-1185">Reference proteome</keyword>